<evidence type="ECO:0000313" key="3">
    <source>
        <dbReference type="Proteomes" id="UP000503462"/>
    </source>
</evidence>
<dbReference type="Gene3D" id="3.20.20.370">
    <property type="entry name" value="Glycoside hydrolase/deacetylase"/>
    <property type="match status" value="1"/>
</dbReference>
<organism evidence="2 3">
    <name type="scientific">Peltaster fructicola</name>
    <dbReference type="NCBI Taxonomy" id="286661"/>
    <lineage>
        <taxon>Eukaryota</taxon>
        <taxon>Fungi</taxon>
        <taxon>Dikarya</taxon>
        <taxon>Ascomycota</taxon>
        <taxon>Pezizomycotina</taxon>
        <taxon>Dothideomycetes</taxon>
        <taxon>Dothideomycetes incertae sedis</taxon>
        <taxon>Peltaster</taxon>
    </lineage>
</organism>
<feature type="domain" description="NodB homology" evidence="1">
    <location>
        <begin position="45"/>
        <end position="111"/>
    </location>
</feature>
<dbReference type="GO" id="GO:0016810">
    <property type="term" value="F:hydrolase activity, acting on carbon-nitrogen (but not peptide) bonds"/>
    <property type="evidence" value="ECO:0007669"/>
    <property type="project" value="InterPro"/>
</dbReference>
<proteinExistence type="predicted"/>
<dbReference type="GO" id="GO:0005975">
    <property type="term" value="P:carbohydrate metabolic process"/>
    <property type="evidence" value="ECO:0007669"/>
    <property type="project" value="InterPro"/>
</dbReference>
<dbReference type="CDD" id="cd10938">
    <property type="entry name" value="CE4_HpPgdA_like"/>
    <property type="match status" value="1"/>
</dbReference>
<keyword evidence="3" id="KW-1185">Reference proteome</keyword>
<reference evidence="2 3" key="1">
    <citation type="journal article" date="2016" name="Sci. Rep.">
        <title>Peltaster fructicola genome reveals evolution from an invasive phytopathogen to an ectophytic parasite.</title>
        <authorList>
            <person name="Xu C."/>
            <person name="Chen H."/>
            <person name="Gleason M.L."/>
            <person name="Xu J.R."/>
            <person name="Liu H."/>
            <person name="Zhang R."/>
            <person name="Sun G."/>
        </authorList>
    </citation>
    <scope>NUCLEOTIDE SEQUENCE [LARGE SCALE GENOMIC DNA]</scope>
    <source>
        <strain evidence="2 3">LNHT1506</strain>
    </source>
</reference>
<dbReference type="Pfam" id="PF01522">
    <property type="entry name" value="Polysacc_deac_1"/>
    <property type="match status" value="1"/>
</dbReference>
<sequence>MPPKRVQCCISVDIDAVAGWLGSYGGEDSTSDISRGLFAGTIGVRRLLRLFEKKNIKTTWFIPGHSLETFPVECQMIADAGHEIGLHGYSHENPKEMSLEQQTAVLDKVGQFFRPHDMIPTTKQCYKLITKFQHGKPPRGVVAPWWEASKEGAELLLKYGVEYDHSFSHHDCQAYWLRIGDNWTPIDFKQKAEHWMKPLEPGVPTGLCEIPASWYLDDLPPMMFIKKAPNSHGWVNARDVEDLWLDQFNYFYREYDEFIYPVTVHPDVSGHPHGLLLLERIIDYINTKDGVEWVTMEAICDDFKSRNTPLEGAILPAEHGAILKDAELVLKKQPAHNAESANLGAPW</sequence>
<dbReference type="SUPFAM" id="SSF88713">
    <property type="entry name" value="Glycoside hydrolase/deacetylase"/>
    <property type="match status" value="1"/>
</dbReference>
<dbReference type="PANTHER" id="PTHR47561">
    <property type="entry name" value="POLYSACCHARIDE DEACETYLASE FAMILY PROTEIN (AFU_ORTHOLOGUE AFUA_6G05030)"/>
    <property type="match status" value="1"/>
</dbReference>
<dbReference type="PANTHER" id="PTHR47561:SF1">
    <property type="entry name" value="POLYSACCHARIDE DEACETYLASE FAMILY PROTEIN (AFU_ORTHOLOGUE AFUA_6G05030)"/>
    <property type="match status" value="1"/>
</dbReference>
<dbReference type="Proteomes" id="UP000503462">
    <property type="component" value="Chromosome 1"/>
</dbReference>
<dbReference type="AlphaFoldDB" id="A0A6H0XMQ3"/>
<protein>
    <recommendedName>
        <fullName evidence="1">NodB homology domain-containing protein</fullName>
    </recommendedName>
</protein>
<evidence type="ECO:0000259" key="1">
    <source>
        <dbReference type="Pfam" id="PF01522"/>
    </source>
</evidence>
<dbReference type="EMBL" id="CP051139">
    <property type="protein sequence ID" value="QIW95985.1"/>
    <property type="molecule type" value="Genomic_DNA"/>
</dbReference>
<dbReference type="InterPro" id="IPR037950">
    <property type="entry name" value="PgdA-like"/>
</dbReference>
<dbReference type="OrthoDB" id="3162524at2759"/>
<dbReference type="InterPro" id="IPR002509">
    <property type="entry name" value="NODB_dom"/>
</dbReference>
<dbReference type="InterPro" id="IPR011330">
    <property type="entry name" value="Glyco_hydro/deAcase_b/a-brl"/>
</dbReference>
<evidence type="ECO:0000313" key="2">
    <source>
        <dbReference type="EMBL" id="QIW95985.1"/>
    </source>
</evidence>
<gene>
    <name evidence="2" type="ORF">AMS68_001503</name>
</gene>
<accession>A0A6H0XMQ3</accession>
<name>A0A6H0XMQ3_9PEZI</name>